<reference evidence="2 3" key="1">
    <citation type="journal article" date="2016" name="Genome Biol. Evol.">
        <title>Divergent and convergent evolution of fungal pathogenicity.</title>
        <authorList>
            <person name="Shang Y."/>
            <person name="Xiao G."/>
            <person name="Zheng P."/>
            <person name="Cen K."/>
            <person name="Zhan S."/>
            <person name="Wang C."/>
        </authorList>
    </citation>
    <scope>NUCLEOTIDE SEQUENCE [LARGE SCALE GENOMIC DNA]</scope>
    <source>
        <strain evidence="2 3">RCEF 1005</strain>
    </source>
</reference>
<keyword evidence="1" id="KW-0472">Membrane</keyword>
<dbReference type="Proteomes" id="UP000076881">
    <property type="component" value="Unassembled WGS sequence"/>
</dbReference>
<proteinExistence type="predicted"/>
<evidence type="ECO:0000313" key="3">
    <source>
        <dbReference type="Proteomes" id="UP000076881"/>
    </source>
</evidence>
<accession>A0A167XLI0</accession>
<keyword evidence="1" id="KW-1133">Transmembrane helix</keyword>
<evidence type="ECO:0000313" key="2">
    <source>
        <dbReference type="EMBL" id="OAA65123.1"/>
    </source>
</evidence>
<protein>
    <submittedName>
        <fullName evidence="2">Uncharacterized protein</fullName>
    </submittedName>
</protein>
<evidence type="ECO:0000256" key="1">
    <source>
        <dbReference type="SAM" id="Phobius"/>
    </source>
</evidence>
<keyword evidence="1" id="KW-0812">Transmembrane</keyword>
<organism evidence="2 3">
    <name type="scientific">Akanthomyces lecanii RCEF 1005</name>
    <dbReference type="NCBI Taxonomy" id="1081108"/>
    <lineage>
        <taxon>Eukaryota</taxon>
        <taxon>Fungi</taxon>
        <taxon>Dikarya</taxon>
        <taxon>Ascomycota</taxon>
        <taxon>Pezizomycotina</taxon>
        <taxon>Sordariomycetes</taxon>
        <taxon>Hypocreomycetidae</taxon>
        <taxon>Hypocreales</taxon>
        <taxon>Cordycipitaceae</taxon>
        <taxon>Akanthomyces</taxon>
        <taxon>Cordyceps confragosa</taxon>
    </lineage>
</organism>
<keyword evidence="3" id="KW-1185">Reference proteome</keyword>
<feature type="transmembrane region" description="Helical" evidence="1">
    <location>
        <begin position="170"/>
        <end position="188"/>
    </location>
</feature>
<dbReference type="EMBL" id="AZHF01000014">
    <property type="protein sequence ID" value="OAA65123.1"/>
    <property type="molecule type" value="Genomic_DNA"/>
</dbReference>
<sequence length="199" mass="21703">MSQTSDYGLSLDKAQRRARSNPFGVLSQVASSVSAVATEGVQNLQNYGQQLLQTGINVTASMGLEEQCFGITFAGLDDAKIDKCTPFTRLARLPAWCAGFLAASFLFLASAYWGGTFWGRKDGWRRNLVRGSSIFSCLGSLGAWLTAMVLLLCVWSLYNFVDNAAAVTRGPAVAMCWVILAAASFHVLETPYLVWHTWL</sequence>
<comment type="caution">
    <text evidence="2">The sequence shown here is derived from an EMBL/GenBank/DDBJ whole genome shotgun (WGS) entry which is preliminary data.</text>
</comment>
<feature type="transmembrane region" description="Helical" evidence="1">
    <location>
        <begin position="93"/>
        <end position="113"/>
    </location>
</feature>
<gene>
    <name evidence="2" type="ORF">LEL_10570</name>
</gene>
<name>A0A167XLI0_CORDF</name>
<dbReference type="AlphaFoldDB" id="A0A167XLI0"/>
<feature type="transmembrane region" description="Helical" evidence="1">
    <location>
        <begin position="133"/>
        <end position="158"/>
    </location>
</feature>